<evidence type="ECO:0000313" key="3">
    <source>
        <dbReference type="RefSeq" id="XP_033582511.1"/>
    </source>
</evidence>
<sequence>MDTPFVNVGQDLEDYAPIGTLTSTYNNSNVEYTFEDFTLGSQDSIPSHVKTWNANESRGGGTVSLTMQQHGDEVYHAGAFEGLSNCSPNETATNYNCTGNFGGIVHINDVTGTLSYNDSTVTIGTAYGVHERILQAGAVPSRILNCLGNAATCIHTWGEKIDSWVFSVDFGPLTQSLVNIDGETMATTGIANTSLAETAHWLDPKSNQLVPYKWHSWAGMSKGRIDSYVTAFGRLYYYWIRKGGMIITYQYLANAVTTFTYPNGTTISESQVAFIEYFRTAYISTPLSPA</sequence>
<dbReference type="EMBL" id="MU003694">
    <property type="protein sequence ID" value="KAF2815547.1"/>
    <property type="molecule type" value="Genomic_DNA"/>
</dbReference>
<dbReference type="Proteomes" id="UP000504636">
    <property type="component" value="Unplaced"/>
</dbReference>
<accession>A0A6A6Z5L7</accession>
<keyword evidence="2" id="KW-1185">Reference proteome</keyword>
<evidence type="ECO:0000313" key="2">
    <source>
        <dbReference type="Proteomes" id="UP000504636"/>
    </source>
</evidence>
<organism evidence="1">
    <name type="scientific">Mytilinidion resinicola</name>
    <dbReference type="NCBI Taxonomy" id="574789"/>
    <lineage>
        <taxon>Eukaryota</taxon>
        <taxon>Fungi</taxon>
        <taxon>Dikarya</taxon>
        <taxon>Ascomycota</taxon>
        <taxon>Pezizomycotina</taxon>
        <taxon>Dothideomycetes</taxon>
        <taxon>Pleosporomycetidae</taxon>
        <taxon>Mytilinidiales</taxon>
        <taxon>Mytilinidiaceae</taxon>
        <taxon>Mytilinidion</taxon>
    </lineage>
</organism>
<protein>
    <submittedName>
        <fullName evidence="1 3">Uncharacterized protein</fullName>
    </submittedName>
</protein>
<reference evidence="3" key="2">
    <citation type="submission" date="2020-04" db="EMBL/GenBank/DDBJ databases">
        <authorList>
            <consortium name="NCBI Genome Project"/>
        </authorList>
    </citation>
    <scope>NUCLEOTIDE SEQUENCE</scope>
    <source>
        <strain evidence="3">CBS 304.34</strain>
    </source>
</reference>
<dbReference type="AlphaFoldDB" id="A0A6A6Z5L7"/>
<name>A0A6A6Z5L7_9PEZI</name>
<dbReference type="RefSeq" id="XP_033582511.1">
    <property type="nucleotide sequence ID" value="XM_033725059.1"/>
</dbReference>
<dbReference type="OrthoDB" id="4341326at2759"/>
<proteinExistence type="predicted"/>
<gene>
    <name evidence="1 3" type="ORF">BDZ99DRAFT_516266</name>
</gene>
<evidence type="ECO:0000313" key="1">
    <source>
        <dbReference type="EMBL" id="KAF2815547.1"/>
    </source>
</evidence>
<reference evidence="3" key="3">
    <citation type="submission" date="2025-04" db="UniProtKB">
        <authorList>
            <consortium name="RefSeq"/>
        </authorList>
    </citation>
    <scope>IDENTIFICATION</scope>
    <source>
        <strain evidence="3">CBS 304.34</strain>
    </source>
</reference>
<dbReference type="GeneID" id="54465952"/>
<reference evidence="1 3" key="1">
    <citation type="journal article" date="2020" name="Stud. Mycol.">
        <title>101 Dothideomycetes genomes: a test case for predicting lifestyles and emergence of pathogens.</title>
        <authorList>
            <person name="Haridas S."/>
            <person name="Albert R."/>
            <person name="Binder M."/>
            <person name="Bloem J."/>
            <person name="Labutti K."/>
            <person name="Salamov A."/>
            <person name="Andreopoulos B."/>
            <person name="Baker S."/>
            <person name="Barry K."/>
            <person name="Bills G."/>
            <person name="Bluhm B."/>
            <person name="Cannon C."/>
            <person name="Castanera R."/>
            <person name="Culley D."/>
            <person name="Daum C."/>
            <person name="Ezra D."/>
            <person name="Gonzalez J."/>
            <person name="Henrissat B."/>
            <person name="Kuo A."/>
            <person name="Liang C."/>
            <person name="Lipzen A."/>
            <person name="Lutzoni F."/>
            <person name="Magnuson J."/>
            <person name="Mondo S."/>
            <person name="Nolan M."/>
            <person name="Ohm R."/>
            <person name="Pangilinan J."/>
            <person name="Park H.-J."/>
            <person name="Ramirez L."/>
            <person name="Alfaro M."/>
            <person name="Sun H."/>
            <person name="Tritt A."/>
            <person name="Yoshinaga Y."/>
            <person name="Zwiers L.-H."/>
            <person name="Turgeon B."/>
            <person name="Goodwin S."/>
            <person name="Spatafora J."/>
            <person name="Crous P."/>
            <person name="Grigoriev I."/>
        </authorList>
    </citation>
    <scope>NUCLEOTIDE SEQUENCE</scope>
    <source>
        <strain evidence="1 3">CBS 304.34</strain>
    </source>
</reference>